<accession>N9CPG7</accession>
<gene>
    <name evidence="3" type="ORF">F946_01894</name>
</gene>
<dbReference type="HOGENOM" id="CLU_2802611_0_0_6"/>
<reference evidence="3 4" key="1">
    <citation type="submission" date="2013-02" db="EMBL/GenBank/DDBJ databases">
        <title>The Genome Sequence of Acinetobacter johnsonii ANC 3681.</title>
        <authorList>
            <consortium name="The Broad Institute Genome Sequencing Platform"/>
            <consortium name="The Broad Institute Genome Sequencing Center for Infectious Disease"/>
            <person name="Cerqueira G."/>
            <person name="Feldgarden M."/>
            <person name="Courvalin P."/>
            <person name="Perichon B."/>
            <person name="Grillot-Courvalin C."/>
            <person name="Clermont D."/>
            <person name="Rocha E."/>
            <person name="Yoon E.-J."/>
            <person name="Nemec A."/>
            <person name="Walker B."/>
            <person name="Young S.K."/>
            <person name="Zeng Q."/>
            <person name="Gargeya S."/>
            <person name="Fitzgerald M."/>
            <person name="Haas B."/>
            <person name="Abouelleil A."/>
            <person name="Alvarado L."/>
            <person name="Arachchi H.M."/>
            <person name="Berlin A.M."/>
            <person name="Chapman S.B."/>
            <person name="Dewar J."/>
            <person name="Goldberg J."/>
            <person name="Griggs A."/>
            <person name="Gujja S."/>
            <person name="Hansen M."/>
            <person name="Howarth C."/>
            <person name="Imamovic A."/>
            <person name="Larimer J."/>
            <person name="McCowan C."/>
            <person name="Murphy C."/>
            <person name="Neiman D."/>
            <person name="Pearson M."/>
            <person name="Priest M."/>
            <person name="Roberts A."/>
            <person name="Saif S."/>
            <person name="Shea T."/>
            <person name="Sisk P."/>
            <person name="Sykes S."/>
            <person name="Wortman J."/>
            <person name="Nusbaum C."/>
            <person name="Birren B."/>
        </authorList>
    </citation>
    <scope>NUCLEOTIDE SEQUENCE [LARGE SCALE GENOMIC DNA]</scope>
    <source>
        <strain evidence="3 4">ANC 3681</strain>
    </source>
</reference>
<dbReference type="Pfam" id="PF22022">
    <property type="entry name" value="Phage_int_M"/>
    <property type="match status" value="1"/>
</dbReference>
<dbReference type="GO" id="GO:0003677">
    <property type="term" value="F:DNA binding"/>
    <property type="evidence" value="ECO:0007669"/>
    <property type="project" value="UniProtKB-KW"/>
</dbReference>
<keyword evidence="1" id="KW-0238">DNA-binding</keyword>
<sequence length="67" mass="7856">MSPQWSSEKYISTVKYHLDYITEDFLDLPLDEITRFQVSSKVKEIVAKGTLEKATRCLRLINVVFNF</sequence>
<comment type="caution">
    <text evidence="3">The sequence shown here is derived from an EMBL/GenBank/DDBJ whole genome shotgun (WGS) entry which is preliminary data.</text>
</comment>
<evidence type="ECO:0000313" key="3">
    <source>
        <dbReference type="EMBL" id="ENV72419.1"/>
    </source>
</evidence>
<evidence type="ECO:0000256" key="1">
    <source>
        <dbReference type="ARBA" id="ARBA00023125"/>
    </source>
</evidence>
<dbReference type="PATRIC" id="fig|1217662.4.peg.1835"/>
<dbReference type="Proteomes" id="UP000018444">
    <property type="component" value="Unassembled WGS sequence"/>
</dbReference>
<dbReference type="InterPro" id="IPR010998">
    <property type="entry name" value="Integrase_recombinase_N"/>
</dbReference>
<feature type="domain" description="Phage integrase central" evidence="2">
    <location>
        <begin position="2"/>
        <end position="66"/>
    </location>
</feature>
<dbReference type="Gene3D" id="1.10.150.130">
    <property type="match status" value="1"/>
</dbReference>
<name>N9CPG7_ACIJO</name>
<organism evidence="3 4">
    <name type="scientific">Acinetobacter johnsonii ANC 3681</name>
    <dbReference type="NCBI Taxonomy" id="1217662"/>
    <lineage>
        <taxon>Bacteria</taxon>
        <taxon>Pseudomonadati</taxon>
        <taxon>Pseudomonadota</taxon>
        <taxon>Gammaproteobacteria</taxon>
        <taxon>Moraxellales</taxon>
        <taxon>Moraxellaceae</taxon>
        <taxon>Acinetobacter</taxon>
    </lineage>
</organism>
<proteinExistence type="predicted"/>
<evidence type="ECO:0000259" key="2">
    <source>
        <dbReference type="Pfam" id="PF22022"/>
    </source>
</evidence>
<dbReference type="InterPro" id="IPR011010">
    <property type="entry name" value="DNA_brk_join_enz"/>
</dbReference>
<dbReference type="AlphaFoldDB" id="N9CPG7"/>
<evidence type="ECO:0000313" key="4">
    <source>
        <dbReference type="Proteomes" id="UP000018444"/>
    </source>
</evidence>
<protein>
    <recommendedName>
        <fullName evidence="2">Phage integrase central domain-containing protein</fullName>
    </recommendedName>
</protein>
<dbReference type="InterPro" id="IPR053876">
    <property type="entry name" value="Phage_int_M"/>
</dbReference>
<dbReference type="EMBL" id="APPZ01000007">
    <property type="protein sequence ID" value="ENV72419.1"/>
    <property type="molecule type" value="Genomic_DNA"/>
</dbReference>
<dbReference type="SUPFAM" id="SSF56349">
    <property type="entry name" value="DNA breaking-rejoining enzymes"/>
    <property type="match status" value="1"/>
</dbReference>